<dbReference type="PROSITE" id="PS50213">
    <property type="entry name" value="FAS1"/>
    <property type="match status" value="2"/>
</dbReference>
<evidence type="ECO:0000256" key="4">
    <source>
        <dbReference type="ARBA" id="ARBA00022622"/>
    </source>
</evidence>
<accession>A0AAN8U0N3</accession>
<comment type="subcellular location">
    <subcellularLocation>
        <location evidence="1">Cell membrane</location>
        <topology evidence="1">Lipid-anchor</topology>
        <topology evidence="1">GPI-anchor</topology>
    </subcellularLocation>
</comment>
<dbReference type="GO" id="GO:0048354">
    <property type="term" value="P:mucilage biosynthetic process involved in seed coat development"/>
    <property type="evidence" value="ECO:0007669"/>
    <property type="project" value="TreeGrafter"/>
</dbReference>
<keyword evidence="11" id="KW-1185">Reference proteome</keyword>
<keyword evidence="3" id="KW-1003">Cell membrane</keyword>
<dbReference type="PANTHER" id="PTHR32382:SF0">
    <property type="entry name" value="FASCICLIN-LIKE ARABINOGALACTAN PROTEIN 4"/>
    <property type="match status" value="1"/>
</dbReference>
<sequence length="427" mass="46334">MAATIFISHFTPLTLLYFLLLSTSYLPILAINITHLLSSYPVLSEFTNLLTTTTVAADLAERSSITLFAVPNTFIGNSDVMNNRSPSSSSISLGDVLRYHVLLEYYSWPDLLLIPPAGKLVTTLYQTTGRAPSNFGYVNITRDPISNAITIHSPNSNATVINSVKTVPYNISIFTVDSVLVPNGFNLMASETQPTLGLNITQTLIDGHDFNIAASMLMASRVEDEFEDDERGAGITLFMPTDQAFSDLNSSKIFQSLPAEKKTDVLRFHVLHSYYPLGSLQSIVNPVQPTLATEQNGAGSFTLNISRVNGDVSIDTGIVQASVTRTVFDQNPVVIFGVSKVLLPKEYFQKNSVEVINKPSSGAPASADPPEISVSPVNSPDIDGSTNHLSSPPGFREKESAAANRKSTDITGENDVRAIQQWQLTID</sequence>
<dbReference type="Pfam" id="PF02469">
    <property type="entry name" value="Fasciclin"/>
    <property type="match status" value="2"/>
</dbReference>
<keyword evidence="4" id="KW-0325">Glycoprotein</keyword>
<feature type="region of interest" description="Disordered" evidence="8">
    <location>
        <begin position="359"/>
        <end position="412"/>
    </location>
</feature>
<keyword evidence="5" id="KW-0732">Signal</keyword>
<keyword evidence="6" id="KW-0472">Membrane</keyword>
<dbReference type="InterPro" id="IPR033254">
    <property type="entry name" value="Plant_FLA"/>
</dbReference>
<proteinExistence type="inferred from homology"/>
<dbReference type="SUPFAM" id="SSF82153">
    <property type="entry name" value="FAS1 domain"/>
    <property type="match status" value="2"/>
</dbReference>
<dbReference type="GO" id="GO:0009738">
    <property type="term" value="P:abscisic acid-activated signaling pathway"/>
    <property type="evidence" value="ECO:0007669"/>
    <property type="project" value="TreeGrafter"/>
</dbReference>
<dbReference type="GO" id="GO:0098552">
    <property type="term" value="C:side of membrane"/>
    <property type="evidence" value="ECO:0007669"/>
    <property type="project" value="UniProtKB-KW"/>
</dbReference>
<evidence type="ECO:0000256" key="5">
    <source>
        <dbReference type="ARBA" id="ARBA00022729"/>
    </source>
</evidence>
<evidence type="ECO:0000256" key="7">
    <source>
        <dbReference type="ARBA" id="ARBA00023288"/>
    </source>
</evidence>
<feature type="domain" description="FAS1" evidence="9">
    <location>
        <begin position="30"/>
        <end position="180"/>
    </location>
</feature>
<feature type="compositionally biased region" description="Low complexity" evidence="8">
    <location>
        <begin position="359"/>
        <end position="370"/>
    </location>
</feature>
<feature type="domain" description="FAS1" evidence="9">
    <location>
        <begin position="197"/>
        <end position="342"/>
    </location>
</feature>
<dbReference type="PANTHER" id="PTHR32382">
    <property type="entry name" value="FASCICLIN-LIKE ARABINOGALACTAN PROTEIN"/>
    <property type="match status" value="1"/>
</dbReference>
<gene>
    <name evidence="10" type="ORF">RDI58_008619</name>
</gene>
<keyword evidence="7" id="KW-0449">Lipoprotein</keyword>
<evidence type="ECO:0000313" key="11">
    <source>
        <dbReference type="Proteomes" id="UP001371456"/>
    </source>
</evidence>
<evidence type="ECO:0000256" key="3">
    <source>
        <dbReference type="ARBA" id="ARBA00022475"/>
    </source>
</evidence>
<dbReference type="InterPro" id="IPR036378">
    <property type="entry name" value="FAS1_dom_sf"/>
</dbReference>
<dbReference type="GO" id="GO:0009825">
    <property type="term" value="P:multidimensional cell growth"/>
    <property type="evidence" value="ECO:0007669"/>
    <property type="project" value="TreeGrafter"/>
</dbReference>
<evidence type="ECO:0000256" key="2">
    <source>
        <dbReference type="ARBA" id="ARBA00007843"/>
    </source>
</evidence>
<evidence type="ECO:0000256" key="6">
    <source>
        <dbReference type="ARBA" id="ARBA00023136"/>
    </source>
</evidence>
<dbReference type="FunFam" id="2.30.180.10:FF:000013">
    <property type="entry name" value="Fasciclin-like arabinogalactan protein 4"/>
    <property type="match status" value="1"/>
</dbReference>
<comment type="similarity">
    <text evidence="2">Belongs to the fasciclin-like AGP family.</text>
</comment>
<dbReference type="Proteomes" id="UP001371456">
    <property type="component" value="Unassembled WGS sequence"/>
</dbReference>
<dbReference type="InterPro" id="IPR000782">
    <property type="entry name" value="FAS1_domain"/>
</dbReference>
<dbReference type="AlphaFoldDB" id="A0AAN8U0N3"/>
<evidence type="ECO:0000256" key="1">
    <source>
        <dbReference type="ARBA" id="ARBA00004609"/>
    </source>
</evidence>
<evidence type="ECO:0000259" key="9">
    <source>
        <dbReference type="PROSITE" id="PS50213"/>
    </source>
</evidence>
<evidence type="ECO:0000256" key="8">
    <source>
        <dbReference type="SAM" id="MobiDB-lite"/>
    </source>
</evidence>
<dbReference type="GO" id="GO:0005886">
    <property type="term" value="C:plasma membrane"/>
    <property type="evidence" value="ECO:0007669"/>
    <property type="project" value="UniProtKB-SubCell"/>
</dbReference>
<dbReference type="EMBL" id="JBANQN010000003">
    <property type="protein sequence ID" value="KAK6795166.1"/>
    <property type="molecule type" value="Genomic_DNA"/>
</dbReference>
<evidence type="ECO:0000313" key="10">
    <source>
        <dbReference type="EMBL" id="KAK6795166.1"/>
    </source>
</evidence>
<dbReference type="SMART" id="SM00554">
    <property type="entry name" value="FAS1"/>
    <property type="match status" value="2"/>
</dbReference>
<reference evidence="10 11" key="1">
    <citation type="submission" date="2024-02" db="EMBL/GenBank/DDBJ databases">
        <title>de novo genome assembly of Solanum bulbocastanum strain 11H21.</title>
        <authorList>
            <person name="Hosaka A.J."/>
        </authorList>
    </citation>
    <scope>NUCLEOTIDE SEQUENCE [LARGE SCALE GENOMIC DNA]</scope>
    <source>
        <tissue evidence="10">Young leaves</tissue>
    </source>
</reference>
<comment type="caution">
    <text evidence="10">The sequence shown here is derived from an EMBL/GenBank/DDBJ whole genome shotgun (WGS) entry which is preliminary data.</text>
</comment>
<name>A0AAN8U0N3_SOLBU</name>
<protein>
    <recommendedName>
        <fullName evidence="9">FAS1 domain-containing protein</fullName>
    </recommendedName>
</protein>
<keyword evidence="4" id="KW-0336">GPI-anchor</keyword>
<organism evidence="10 11">
    <name type="scientific">Solanum bulbocastanum</name>
    <name type="common">Wild potato</name>
    <dbReference type="NCBI Taxonomy" id="147425"/>
    <lineage>
        <taxon>Eukaryota</taxon>
        <taxon>Viridiplantae</taxon>
        <taxon>Streptophyta</taxon>
        <taxon>Embryophyta</taxon>
        <taxon>Tracheophyta</taxon>
        <taxon>Spermatophyta</taxon>
        <taxon>Magnoliopsida</taxon>
        <taxon>eudicotyledons</taxon>
        <taxon>Gunneridae</taxon>
        <taxon>Pentapetalae</taxon>
        <taxon>asterids</taxon>
        <taxon>lamiids</taxon>
        <taxon>Solanales</taxon>
        <taxon>Solanaceae</taxon>
        <taxon>Solanoideae</taxon>
        <taxon>Solaneae</taxon>
        <taxon>Solanum</taxon>
    </lineage>
</organism>
<dbReference type="Gene3D" id="2.30.180.10">
    <property type="entry name" value="FAS1 domain"/>
    <property type="match status" value="2"/>
</dbReference>
<dbReference type="FunFam" id="2.30.180.10:FF:000022">
    <property type="entry name" value="fasciclin-like arabinogalactan protein 4"/>
    <property type="match status" value="1"/>
</dbReference>